<evidence type="ECO:0000256" key="1">
    <source>
        <dbReference type="ARBA" id="ARBA00001946"/>
    </source>
</evidence>
<dbReference type="GO" id="GO:0045337">
    <property type="term" value="P:farnesyl diphosphate biosynthetic process"/>
    <property type="evidence" value="ECO:0007669"/>
    <property type="project" value="TreeGrafter"/>
</dbReference>
<dbReference type="AlphaFoldDB" id="A0A6P7GKG3"/>
<dbReference type="InParanoid" id="A0A6P7GKG3"/>
<comment type="cofactor">
    <cofactor evidence="1">
        <name>Mg(2+)</name>
        <dbReference type="ChEBI" id="CHEBI:18420"/>
    </cofactor>
</comment>
<evidence type="ECO:0000313" key="7">
    <source>
        <dbReference type="RefSeq" id="XP_028150406.1"/>
    </source>
</evidence>
<reference evidence="7" key="1">
    <citation type="submission" date="2025-08" db="UniProtKB">
        <authorList>
            <consortium name="RefSeq"/>
        </authorList>
    </citation>
    <scope>IDENTIFICATION</scope>
    <source>
        <tissue evidence="7">Whole insect</tissue>
    </source>
</reference>
<keyword evidence="3" id="KW-0479">Metal-binding</keyword>
<dbReference type="PANTHER" id="PTHR11525:SF0">
    <property type="entry name" value="FARNESYL PYROPHOSPHATE SYNTHASE"/>
    <property type="match status" value="1"/>
</dbReference>
<dbReference type="Gene3D" id="1.10.600.10">
    <property type="entry name" value="Farnesyl Diphosphate Synthase"/>
    <property type="match status" value="1"/>
</dbReference>
<dbReference type="PANTHER" id="PTHR11525">
    <property type="entry name" value="FARNESYL-PYROPHOSPHATE SYNTHETASE"/>
    <property type="match status" value="1"/>
</dbReference>
<evidence type="ECO:0000256" key="5">
    <source>
        <dbReference type="ARBA" id="ARBA00033740"/>
    </source>
</evidence>
<evidence type="ECO:0000256" key="2">
    <source>
        <dbReference type="ARBA" id="ARBA00022679"/>
    </source>
</evidence>
<dbReference type="SUPFAM" id="SSF48576">
    <property type="entry name" value="Terpenoid synthases"/>
    <property type="match status" value="1"/>
</dbReference>
<evidence type="ECO:0000256" key="6">
    <source>
        <dbReference type="RuleBase" id="RU004466"/>
    </source>
</evidence>
<comment type="pathway">
    <text evidence="5">Pheromone biosynthesis.</text>
</comment>
<keyword evidence="4" id="KW-0460">Magnesium</keyword>
<protein>
    <submittedName>
        <fullName evidence="7">Farnesyl pyrophosphate synthase-like</fullName>
    </submittedName>
</protein>
<evidence type="ECO:0000256" key="4">
    <source>
        <dbReference type="ARBA" id="ARBA00022842"/>
    </source>
</evidence>
<dbReference type="InterPro" id="IPR039702">
    <property type="entry name" value="FPS1-like"/>
</dbReference>
<dbReference type="Pfam" id="PF00348">
    <property type="entry name" value="polyprenyl_synt"/>
    <property type="match status" value="1"/>
</dbReference>
<comment type="similarity">
    <text evidence="6">Belongs to the FPP/GGPP synthase family.</text>
</comment>
<dbReference type="RefSeq" id="XP_028150406.1">
    <property type="nucleotide sequence ID" value="XM_028294605.1"/>
</dbReference>
<name>A0A6P7GKG3_DIAVI</name>
<proteinExistence type="inferred from homology"/>
<dbReference type="InterPro" id="IPR008949">
    <property type="entry name" value="Isoprenoid_synthase_dom_sf"/>
</dbReference>
<dbReference type="GO" id="GO:0046872">
    <property type="term" value="F:metal ion binding"/>
    <property type="evidence" value="ECO:0007669"/>
    <property type="project" value="UniProtKB-KW"/>
</dbReference>
<accession>A0A6P7GKG3</accession>
<sequence length="384" mass="45120">MLKTILKNMHSKRTQSVWFSSKNFKKVLNENSAFQTKRKPVDVSFETDKMYEAFPSICEEILDEQLVYHGAYPELRERYSHMLQYIVNIDQPRYIGKGIFTVYAYRILEKPSLLTDDNIKKACILGWCHRMVDATLIIDDDIADVSCLRYNKPACHSIEGVGRDKATLDAAFIESAIWYLLINHFRSHRFFADILKQTLISYAVTNISQRLELTKYNIEDLGKYTYSRKGFAFTFPLLRTALYLANIDDKDAHNFSNQLSVQMAHFLKFEDDFNGVFNPMSDIQKSCTDISEGRPSWLAFQAYQRSSPAQKRMLREHYGKINEDSTRKCYELFRELKLDEVFAEYREDFYNDMYLNIHNNLPKMLPKELYIDFLNFCMTGALRV</sequence>
<dbReference type="GO" id="GO:0004161">
    <property type="term" value="F:dimethylallyltranstransferase activity"/>
    <property type="evidence" value="ECO:0007669"/>
    <property type="project" value="TreeGrafter"/>
</dbReference>
<dbReference type="GO" id="GO:0004337">
    <property type="term" value="F:(2E,6E)-farnesyl diphosphate synthase activity"/>
    <property type="evidence" value="ECO:0007669"/>
    <property type="project" value="TreeGrafter"/>
</dbReference>
<evidence type="ECO:0000256" key="3">
    <source>
        <dbReference type="ARBA" id="ARBA00022723"/>
    </source>
</evidence>
<gene>
    <name evidence="7" type="primary">LOC114343765</name>
</gene>
<dbReference type="InterPro" id="IPR000092">
    <property type="entry name" value="Polyprenyl_synt"/>
</dbReference>
<organism evidence="7">
    <name type="scientific">Diabrotica virgifera virgifera</name>
    <name type="common">western corn rootworm</name>
    <dbReference type="NCBI Taxonomy" id="50390"/>
    <lineage>
        <taxon>Eukaryota</taxon>
        <taxon>Metazoa</taxon>
        <taxon>Ecdysozoa</taxon>
        <taxon>Arthropoda</taxon>
        <taxon>Hexapoda</taxon>
        <taxon>Insecta</taxon>
        <taxon>Pterygota</taxon>
        <taxon>Neoptera</taxon>
        <taxon>Endopterygota</taxon>
        <taxon>Coleoptera</taxon>
        <taxon>Polyphaga</taxon>
        <taxon>Cucujiformia</taxon>
        <taxon>Chrysomeloidea</taxon>
        <taxon>Chrysomelidae</taxon>
        <taxon>Galerucinae</taxon>
        <taxon>Diabroticina</taxon>
        <taxon>Diabroticites</taxon>
        <taxon>Diabrotica</taxon>
    </lineage>
</organism>
<dbReference type="GO" id="GO:0042811">
    <property type="term" value="P:pheromone biosynthetic process"/>
    <property type="evidence" value="ECO:0007669"/>
    <property type="project" value="UniProtKB-ARBA"/>
</dbReference>
<dbReference type="GO" id="GO:0005737">
    <property type="term" value="C:cytoplasm"/>
    <property type="evidence" value="ECO:0007669"/>
    <property type="project" value="TreeGrafter"/>
</dbReference>
<keyword evidence="2 6" id="KW-0808">Transferase</keyword>